<dbReference type="InterPro" id="IPR036397">
    <property type="entry name" value="RNaseH_sf"/>
</dbReference>
<feature type="compositionally biased region" description="Basic and acidic residues" evidence="1">
    <location>
        <begin position="1"/>
        <end position="16"/>
    </location>
</feature>
<dbReference type="InterPro" id="IPR051320">
    <property type="entry name" value="Viral_Replic_Matur_Polypro"/>
</dbReference>
<feature type="domain" description="RNase H type-1" evidence="2">
    <location>
        <begin position="429"/>
        <end position="581"/>
    </location>
</feature>
<dbReference type="InterPro" id="IPR041577">
    <property type="entry name" value="RT_RNaseH_2"/>
</dbReference>
<dbReference type="PANTHER" id="PTHR33064:SF37">
    <property type="entry name" value="RIBONUCLEASE H"/>
    <property type="match status" value="1"/>
</dbReference>
<dbReference type="InterPro" id="IPR002156">
    <property type="entry name" value="RNaseH_domain"/>
</dbReference>
<dbReference type="Pfam" id="PF17919">
    <property type="entry name" value="RT_RNaseH_2"/>
    <property type="match status" value="1"/>
</dbReference>
<accession>A0AAV7T702</accession>
<evidence type="ECO:0000259" key="2">
    <source>
        <dbReference type="PROSITE" id="PS50879"/>
    </source>
</evidence>
<dbReference type="Pfam" id="PF00075">
    <property type="entry name" value="RNase_H"/>
    <property type="match status" value="1"/>
</dbReference>
<dbReference type="SUPFAM" id="SSF56672">
    <property type="entry name" value="DNA/RNA polymerases"/>
    <property type="match status" value="1"/>
</dbReference>
<feature type="compositionally biased region" description="Polar residues" evidence="1">
    <location>
        <begin position="182"/>
        <end position="203"/>
    </location>
</feature>
<feature type="compositionally biased region" description="Basic and acidic residues" evidence="1">
    <location>
        <begin position="112"/>
        <end position="151"/>
    </location>
</feature>
<reference evidence="3" key="1">
    <citation type="journal article" date="2022" name="bioRxiv">
        <title>Sequencing and chromosome-scale assembly of the giantPleurodeles waltlgenome.</title>
        <authorList>
            <person name="Brown T."/>
            <person name="Elewa A."/>
            <person name="Iarovenko S."/>
            <person name="Subramanian E."/>
            <person name="Araus A.J."/>
            <person name="Petzold A."/>
            <person name="Susuki M."/>
            <person name="Suzuki K.-i.T."/>
            <person name="Hayashi T."/>
            <person name="Toyoda A."/>
            <person name="Oliveira C."/>
            <person name="Osipova E."/>
            <person name="Leigh N.D."/>
            <person name="Simon A."/>
            <person name="Yun M.H."/>
        </authorList>
    </citation>
    <scope>NUCLEOTIDE SEQUENCE</scope>
    <source>
        <strain evidence="3">20211129_DDA</strain>
        <tissue evidence="3">Liver</tissue>
    </source>
</reference>
<organism evidence="3 4">
    <name type="scientific">Pleurodeles waltl</name>
    <name type="common">Iberian ribbed newt</name>
    <dbReference type="NCBI Taxonomy" id="8319"/>
    <lineage>
        <taxon>Eukaryota</taxon>
        <taxon>Metazoa</taxon>
        <taxon>Chordata</taxon>
        <taxon>Craniata</taxon>
        <taxon>Vertebrata</taxon>
        <taxon>Euteleostomi</taxon>
        <taxon>Amphibia</taxon>
        <taxon>Batrachia</taxon>
        <taxon>Caudata</taxon>
        <taxon>Salamandroidea</taxon>
        <taxon>Salamandridae</taxon>
        <taxon>Pleurodelinae</taxon>
        <taxon>Pleurodeles</taxon>
    </lineage>
</organism>
<dbReference type="GO" id="GO:0006259">
    <property type="term" value="P:DNA metabolic process"/>
    <property type="evidence" value="ECO:0007669"/>
    <property type="project" value="UniProtKB-ARBA"/>
</dbReference>
<dbReference type="GO" id="GO:0004523">
    <property type="term" value="F:RNA-DNA hybrid ribonuclease activity"/>
    <property type="evidence" value="ECO:0007669"/>
    <property type="project" value="InterPro"/>
</dbReference>
<proteinExistence type="predicted"/>
<dbReference type="PANTHER" id="PTHR33064">
    <property type="entry name" value="POL PROTEIN"/>
    <property type="match status" value="1"/>
</dbReference>
<dbReference type="InterPro" id="IPR043502">
    <property type="entry name" value="DNA/RNA_pol_sf"/>
</dbReference>
<dbReference type="SUPFAM" id="SSF53098">
    <property type="entry name" value="Ribonuclease H-like"/>
    <property type="match status" value="1"/>
</dbReference>
<keyword evidence="4" id="KW-1185">Reference proteome</keyword>
<protein>
    <recommendedName>
        <fullName evidence="2">RNase H type-1 domain-containing protein</fullName>
    </recommendedName>
</protein>
<evidence type="ECO:0000313" key="3">
    <source>
        <dbReference type="EMBL" id="KAJ1172156.1"/>
    </source>
</evidence>
<dbReference type="PROSITE" id="PS50879">
    <property type="entry name" value="RNASE_H_1"/>
    <property type="match status" value="1"/>
</dbReference>
<dbReference type="InterPro" id="IPR043128">
    <property type="entry name" value="Rev_trsase/Diguanyl_cyclase"/>
</dbReference>
<dbReference type="InterPro" id="IPR012337">
    <property type="entry name" value="RNaseH-like_sf"/>
</dbReference>
<dbReference type="GO" id="GO:0003676">
    <property type="term" value="F:nucleic acid binding"/>
    <property type="evidence" value="ECO:0007669"/>
    <property type="project" value="InterPro"/>
</dbReference>
<comment type="caution">
    <text evidence="3">The sequence shown here is derived from an EMBL/GenBank/DDBJ whole genome shotgun (WGS) entry which is preliminary data.</text>
</comment>
<evidence type="ECO:0000256" key="1">
    <source>
        <dbReference type="SAM" id="MobiDB-lite"/>
    </source>
</evidence>
<dbReference type="EMBL" id="JANPWB010000007">
    <property type="protein sequence ID" value="KAJ1172156.1"/>
    <property type="molecule type" value="Genomic_DNA"/>
</dbReference>
<gene>
    <name evidence="3" type="ORF">NDU88_004006</name>
</gene>
<feature type="region of interest" description="Disordered" evidence="1">
    <location>
        <begin position="1"/>
        <end position="208"/>
    </location>
</feature>
<dbReference type="AlphaFoldDB" id="A0AAV7T702"/>
<dbReference type="Gene3D" id="3.30.70.270">
    <property type="match status" value="1"/>
</dbReference>
<evidence type="ECO:0000313" key="4">
    <source>
        <dbReference type="Proteomes" id="UP001066276"/>
    </source>
</evidence>
<dbReference type="Proteomes" id="UP001066276">
    <property type="component" value="Chromosome 4_1"/>
</dbReference>
<feature type="compositionally biased region" description="Basic and acidic residues" evidence="1">
    <location>
        <begin position="44"/>
        <end position="76"/>
    </location>
</feature>
<sequence>MRLRDVPQQDQEREVPKIIAETYSSIGRDSLGARPQKTPFQGKINKDNTKQQPEDNKKPWEKKQQTPKKERGESPRTETPQNRYNLRNRDNIKTPDRYQYTDTRQSRSFQDSAEKRNERGGPSERRIEYVKPRQESQRSSEVSVKKEEKPIQQKQQFKKKKVAAVSVRHATQEEGSLEEQDMSSSTARQRGRGHNSSPESSRASGGKSLAPKFLEKCAQLQPPNMIKKLQLLLGFLNFGRTYIPDYATRRKPLYQLIRPDFSSKFWTIEHKHTLRELQADLLAAKHLHTRDNKTHLVIRVIAGAIGFTYVTFNEGETVPIGYKSHLYSAAEQRFAPTENILTAVQMAVIKERPLAQGKRIIVVSPIPVLEAVTKASVPNAKALHPRLIQWATSLTATDVDYIFDPKLQTQEFLQYEVEYPVPADTLPIDQYQLVMYTDGSAQPAIGTKHQYSAACAVVSGYMEGEKFCPQHTYMQTLGDCTAQLAELKALLMALEHRDPTQFTQIVCDSYYCVQSFNEYLHYWRLNGFRDSKGNTIKHRLLWGKVADLKETLPKVHAVHTLGHQRVGIHVAGNTLADEPAK</sequence>
<feature type="compositionally biased region" description="Polar residues" evidence="1">
    <location>
        <begin position="100"/>
        <end position="111"/>
    </location>
</feature>
<name>A0AAV7T702_PLEWA</name>
<feature type="compositionally biased region" description="Basic and acidic residues" evidence="1">
    <location>
        <begin position="87"/>
        <end position="96"/>
    </location>
</feature>
<dbReference type="Gene3D" id="3.30.420.10">
    <property type="entry name" value="Ribonuclease H-like superfamily/Ribonuclease H"/>
    <property type="match status" value="1"/>
</dbReference>